<evidence type="ECO:0000313" key="2">
    <source>
        <dbReference type="Proteomes" id="UP000044841"/>
    </source>
</evidence>
<sequence length="141" mass="16161">MPDTYWTYFISREDLVETYKLAGGNRGTQDHENPSDITIAAHGLFLYLMAPKLMVWLAFLDKTCGIAFILGNANDTFGQAMYRSLAERCHKVFGCPPDQWTEIEGTDPIVMSLEKDGETHRLKLLLLRESEQYPRDYPPEI</sequence>
<organism evidence="1 2">
    <name type="scientific">Rhizoctonia solani</name>
    <dbReference type="NCBI Taxonomy" id="456999"/>
    <lineage>
        <taxon>Eukaryota</taxon>
        <taxon>Fungi</taxon>
        <taxon>Dikarya</taxon>
        <taxon>Basidiomycota</taxon>
        <taxon>Agaricomycotina</taxon>
        <taxon>Agaricomycetes</taxon>
        <taxon>Cantharellales</taxon>
        <taxon>Ceratobasidiaceae</taxon>
        <taxon>Rhizoctonia</taxon>
    </lineage>
</organism>
<dbReference type="EMBL" id="CYGV01001490">
    <property type="protein sequence ID" value="CUA74774.1"/>
    <property type="molecule type" value="Genomic_DNA"/>
</dbReference>
<protein>
    <submittedName>
        <fullName evidence="1">Uncharacterized protein</fullName>
    </submittedName>
</protein>
<keyword evidence="2" id="KW-1185">Reference proteome</keyword>
<dbReference type="AlphaFoldDB" id="A0A0K6G8T2"/>
<accession>A0A0K6G8T2</accession>
<dbReference type="Proteomes" id="UP000044841">
    <property type="component" value="Unassembled WGS sequence"/>
</dbReference>
<gene>
    <name evidence="1" type="ORF">RSOLAG22IIIB_11460</name>
</gene>
<proteinExistence type="predicted"/>
<name>A0A0K6G8T2_9AGAM</name>
<reference evidence="1 2" key="1">
    <citation type="submission" date="2015-07" db="EMBL/GenBank/DDBJ databases">
        <authorList>
            <person name="Noorani M."/>
        </authorList>
    </citation>
    <scope>NUCLEOTIDE SEQUENCE [LARGE SCALE GENOMIC DNA]</scope>
    <source>
        <strain evidence="1">BBA 69670</strain>
    </source>
</reference>
<evidence type="ECO:0000313" key="1">
    <source>
        <dbReference type="EMBL" id="CUA74774.1"/>
    </source>
</evidence>